<dbReference type="RefSeq" id="XP_024689829.1">
    <property type="nucleotide sequence ID" value="XM_024842050.1"/>
</dbReference>
<dbReference type="InterPro" id="IPR050302">
    <property type="entry name" value="Rab_GAP_TBC_domain"/>
</dbReference>
<sequence length="464" mass="51557">MMSDLSEEAKIITEALEFHADEHDRRRGEGLQSGRSSASSIDDKRGSKGVELPPLQKSNIMIDPLPISKEKEKVLTRTRPSWLPPKDQKEEKRHLREYKQMMAQSRDAEKRKAARAVSAKCEKDRTREALQEIWDAHVYPSWDAALGEGRTRELWWRGVPPRSRGATWERAIGNELALTEETYKKALHRAKEVRSAPDSDTGESHKRMREWFDVIDADVSRAFPDLHIFQEGGPLRETLVDVLQAYSMYRSDVGYISGLHVSASPPSRIPYPCQDTDRADDRGVARAAISVARLGVLGHGQCAEPPPARRVSHPRPRGRRSDVHAGGRDAPLQVPPRRDPPVRDPAALARGDMGAHVPLDAHQRAGSGAHQPRLGLLGVRRRPDHDPRRGRHPRLPADTAGRVHPARRPEPDSGAGYPGLGSARRRDQIQGTPPQCAGVVDGRVRRRTARACRGGRLLDSGLGG</sequence>
<dbReference type="SUPFAM" id="SSF47923">
    <property type="entry name" value="Ypt/Rab-GAP domain of gyp1p"/>
    <property type="match status" value="1"/>
</dbReference>
<keyword evidence="5" id="KW-1185">Reference proteome</keyword>
<organism evidence="4 5">
    <name type="scientific">Aspergillus campestris (strain IBT 28561)</name>
    <dbReference type="NCBI Taxonomy" id="1392248"/>
    <lineage>
        <taxon>Eukaryota</taxon>
        <taxon>Fungi</taxon>
        <taxon>Dikarya</taxon>
        <taxon>Ascomycota</taxon>
        <taxon>Pezizomycotina</taxon>
        <taxon>Eurotiomycetes</taxon>
        <taxon>Eurotiomycetidae</taxon>
        <taxon>Eurotiales</taxon>
        <taxon>Aspergillaceae</taxon>
        <taxon>Aspergillus</taxon>
        <taxon>Aspergillus subgen. Circumdati</taxon>
    </lineage>
</organism>
<dbReference type="GO" id="GO:0005096">
    <property type="term" value="F:GTPase activator activity"/>
    <property type="evidence" value="ECO:0007669"/>
    <property type="project" value="TreeGrafter"/>
</dbReference>
<accession>A0A2I1CUE0</accession>
<proteinExistence type="predicted"/>
<feature type="region of interest" description="Disordered" evidence="1">
    <location>
        <begin position="362"/>
        <end position="442"/>
    </location>
</feature>
<dbReference type="Pfam" id="PF22874">
    <property type="entry name" value="SBE2_M"/>
    <property type="match status" value="1"/>
</dbReference>
<dbReference type="Pfam" id="PF00566">
    <property type="entry name" value="RabGAP-TBC"/>
    <property type="match status" value="1"/>
</dbReference>
<comment type="caution">
    <text evidence="4">The sequence shown here is derived from an EMBL/GenBank/DDBJ whole genome shotgun (WGS) entry which is preliminary data.</text>
</comment>
<dbReference type="GO" id="GO:0031267">
    <property type="term" value="F:small GTPase binding"/>
    <property type="evidence" value="ECO:0007669"/>
    <property type="project" value="TreeGrafter"/>
</dbReference>
<evidence type="ECO:0000259" key="2">
    <source>
        <dbReference type="Pfam" id="PF00566"/>
    </source>
</evidence>
<dbReference type="Gene3D" id="1.10.8.270">
    <property type="entry name" value="putative rabgap domain of human tbc1 domain family member 14 like domains"/>
    <property type="match status" value="1"/>
</dbReference>
<feature type="compositionally biased region" description="Basic and acidic residues" evidence="1">
    <location>
        <begin position="16"/>
        <end position="29"/>
    </location>
</feature>
<dbReference type="Gene3D" id="1.10.10.750">
    <property type="entry name" value="Ypt/Rab-GAP domain of gyp1p, domain 1"/>
    <property type="match status" value="1"/>
</dbReference>
<dbReference type="Proteomes" id="UP000234254">
    <property type="component" value="Unassembled WGS sequence"/>
</dbReference>
<dbReference type="FunFam" id="1.10.10.750:FF:000013">
    <property type="entry name" value="Similar to TBC domain protein"/>
    <property type="match status" value="1"/>
</dbReference>
<dbReference type="VEuPathDB" id="FungiDB:P168DRAFT_60685"/>
<feature type="domain" description="SBE2/SBE22 middle" evidence="3">
    <location>
        <begin position="59"/>
        <end position="103"/>
    </location>
</feature>
<dbReference type="EMBL" id="MSFM01000012">
    <property type="protein sequence ID" value="PKY01235.1"/>
    <property type="molecule type" value="Genomic_DNA"/>
</dbReference>
<evidence type="ECO:0000256" key="1">
    <source>
        <dbReference type="SAM" id="MobiDB-lite"/>
    </source>
</evidence>
<protein>
    <submittedName>
        <fullName evidence="4">Uncharacterized protein</fullName>
    </submittedName>
</protein>
<dbReference type="InterPro" id="IPR000195">
    <property type="entry name" value="Rab-GAP-TBC_dom"/>
</dbReference>
<name>A0A2I1CUE0_ASPC2</name>
<dbReference type="AlphaFoldDB" id="A0A2I1CUE0"/>
<evidence type="ECO:0000259" key="3">
    <source>
        <dbReference type="Pfam" id="PF22874"/>
    </source>
</evidence>
<feature type="domain" description="Rab-GAP TBC" evidence="2">
    <location>
        <begin position="162"/>
        <end position="263"/>
    </location>
</feature>
<dbReference type="InterPro" id="IPR035969">
    <property type="entry name" value="Rab-GAP_TBC_sf"/>
</dbReference>
<dbReference type="PANTHER" id="PTHR47219">
    <property type="entry name" value="RAB GTPASE-ACTIVATING PROTEIN 1-LIKE"/>
    <property type="match status" value="1"/>
</dbReference>
<evidence type="ECO:0000313" key="4">
    <source>
        <dbReference type="EMBL" id="PKY01235.1"/>
    </source>
</evidence>
<dbReference type="GeneID" id="36549579"/>
<feature type="region of interest" description="Disordered" evidence="1">
    <location>
        <begin position="16"/>
        <end position="93"/>
    </location>
</feature>
<gene>
    <name evidence="4" type="ORF">P168DRAFT_60685</name>
</gene>
<dbReference type="InterPro" id="IPR053949">
    <property type="entry name" value="SBE2/SBE22_M"/>
</dbReference>
<reference evidence="4" key="1">
    <citation type="submission" date="2016-12" db="EMBL/GenBank/DDBJ databases">
        <title>The genomes of Aspergillus section Nigri reveals drivers in fungal speciation.</title>
        <authorList>
            <consortium name="DOE Joint Genome Institute"/>
            <person name="Vesth T.C."/>
            <person name="Nybo J."/>
            <person name="Theobald S."/>
            <person name="Brandl J."/>
            <person name="Frisvad J.C."/>
            <person name="Nielsen K.F."/>
            <person name="Lyhne E.K."/>
            <person name="Kogle M.E."/>
            <person name="Kuo A."/>
            <person name="Riley R."/>
            <person name="Clum A."/>
            <person name="Nolan M."/>
            <person name="Lipzen A."/>
            <person name="Salamov A."/>
            <person name="Henrissat B."/>
            <person name="Wiebenga A."/>
            <person name="De vries R.P."/>
            <person name="Grigoriev I.V."/>
            <person name="Mortensen U.H."/>
            <person name="Andersen M.R."/>
            <person name="Baker S.E."/>
        </authorList>
    </citation>
    <scope>NUCLEOTIDE SEQUENCE</scope>
    <source>
        <strain evidence="4">IBT 28561</strain>
    </source>
</reference>
<evidence type="ECO:0000313" key="5">
    <source>
        <dbReference type="Proteomes" id="UP000234254"/>
    </source>
</evidence>
<dbReference type="OrthoDB" id="289721at2759"/>
<feature type="region of interest" description="Disordered" evidence="1">
    <location>
        <begin position="299"/>
        <end position="348"/>
    </location>
</feature>
<dbReference type="PANTHER" id="PTHR47219:SF15">
    <property type="entry name" value="TBC1 DOMAIN FAMILY MEMBER 12 ISOFORM X1"/>
    <property type="match status" value="1"/>
</dbReference>